<comment type="subcellular location">
    <subcellularLocation>
        <location evidence="1">Membrane</location>
        <topology evidence="1">Multi-pass membrane protein</topology>
    </subcellularLocation>
</comment>
<feature type="transmembrane region" description="Helical" evidence="9">
    <location>
        <begin position="235"/>
        <end position="253"/>
    </location>
</feature>
<gene>
    <name evidence="12" type="ORF">I316_06267</name>
</gene>
<organism evidence="12 13">
    <name type="scientific">Kwoniella heveanensis BCC8398</name>
    <dbReference type="NCBI Taxonomy" id="1296120"/>
    <lineage>
        <taxon>Eukaryota</taxon>
        <taxon>Fungi</taxon>
        <taxon>Dikarya</taxon>
        <taxon>Basidiomycota</taxon>
        <taxon>Agaricomycotina</taxon>
        <taxon>Tremellomycetes</taxon>
        <taxon>Tremellales</taxon>
        <taxon>Cryptococcaceae</taxon>
        <taxon>Kwoniella</taxon>
    </lineage>
</organism>
<dbReference type="AlphaFoldDB" id="A0A1B9GMB3"/>
<accession>A0A1B9GMB3</accession>
<keyword evidence="3" id="KW-0813">Transport</keyword>
<name>A0A1B9GMB3_9TREE</name>
<evidence type="ECO:0000256" key="6">
    <source>
        <dbReference type="ARBA" id="ARBA00022989"/>
    </source>
</evidence>
<dbReference type="GO" id="GO:0005385">
    <property type="term" value="F:zinc ion transmembrane transporter activity"/>
    <property type="evidence" value="ECO:0007669"/>
    <property type="project" value="TreeGrafter"/>
</dbReference>
<keyword evidence="6 9" id="KW-1133">Transmembrane helix</keyword>
<protein>
    <recommendedName>
        <fullName evidence="14">Solute carrier family 30 (Zinc transporter), member 1</fullName>
    </recommendedName>
</protein>
<evidence type="ECO:0000256" key="3">
    <source>
        <dbReference type="ARBA" id="ARBA00022448"/>
    </source>
</evidence>
<dbReference type="InterPro" id="IPR027470">
    <property type="entry name" value="Cation_efflux_CTD"/>
</dbReference>
<keyword evidence="4 9" id="KW-0812">Transmembrane</keyword>
<keyword evidence="5" id="KW-0862">Zinc</keyword>
<dbReference type="PANTHER" id="PTHR45820:SF5">
    <property type="entry name" value="DIFFUSION FACILITATOR FAMILY METAL ION TRANSPORTER, PUTATIVE-RELATED"/>
    <property type="match status" value="1"/>
</dbReference>
<feature type="transmembrane region" description="Helical" evidence="9">
    <location>
        <begin position="89"/>
        <end position="110"/>
    </location>
</feature>
<comment type="similarity">
    <text evidence="2">Belongs to the cation diffusion facilitator (CDF) transporter (TC 2.A.4) family. SLC30A subfamily.</text>
</comment>
<dbReference type="InterPro" id="IPR058533">
    <property type="entry name" value="Cation_efflux_TM"/>
</dbReference>
<evidence type="ECO:0000256" key="4">
    <source>
        <dbReference type="ARBA" id="ARBA00022692"/>
    </source>
</evidence>
<evidence type="ECO:0000256" key="5">
    <source>
        <dbReference type="ARBA" id="ARBA00022833"/>
    </source>
</evidence>
<dbReference type="Gene3D" id="1.20.1510.10">
    <property type="entry name" value="Cation efflux protein transmembrane domain"/>
    <property type="match status" value="1"/>
</dbReference>
<feature type="transmembrane region" description="Helical" evidence="9">
    <location>
        <begin position="122"/>
        <end position="143"/>
    </location>
</feature>
<feature type="compositionally biased region" description="Basic and acidic residues" evidence="8">
    <location>
        <begin position="354"/>
        <end position="365"/>
    </location>
</feature>
<evidence type="ECO:0000256" key="8">
    <source>
        <dbReference type="SAM" id="MobiDB-lite"/>
    </source>
</evidence>
<feature type="domain" description="Cation efflux protein cytoplasmic" evidence="11">
    <location>
        <begin position="264"/>
        <end position="338"/>
    </location>
</feature>
<evidence type="ECO:0000313" key="12">
    <source>
        <dbReference type="EMBL" id="OCF32111.1"/>
    </source>
</evidence>
<evidence type="ECO:0000259" key="11">
    <source>
        <dbReference type="Pfam" id="PF16916"/>
    </source>
</evidence>
<dbReference type="SUPFAM" id="SSF161111">
    <property type="entry name" value="Cation efflux protein transmembrane domain-like"/>
    <property type="match status" value="1"/>
</dbReference>
<dbReference type="Pfam" id="PF16916">
    <property type="entry name" value="ZT_dimer"/>
    <property type="match status" value="1"/>
</dbReference>
<dbReference type="PANTHER" id="PTHR45820">
    <property type="entry name" value="FI23527P1"/>
    <property type="match status" value="1"/>
</dbReference>
<dbReference type="STRING" id="1296120.A0A1B9GMB3"/>
<dbReference type="InterPro" id="IPR027469">
    <property type="entry name" value="Cation_efflux_TMD_sf"/>
</dbReference>
<feature type="region of interest" description="Disordered" evidence="8">
    <location>
        <begin position="344"/>
        <end position="365"/>
    </location>
</feature>
<feature type="compositionally biased region" description="Basic and acidic residues" evidence="8">
    <location>
        <begin position="150"/>
        <end position="183"/>
    </location>
</feature>
<feature type="region of interest" description="Disordered" evidence="8">
    <location>
        <begin position="149"/>
        <end position="191"/>
    </location>
</feature>
<evidence type="ECO:0000256" key="2">
    <source>
        <dbReference type="ARBA" id="ARBA00008873"/>
    </source>
</evidence>
<dbReference type="GO" id="GO:0006882">
    <property type="term" value="P:intracellular zinc ion homeostasis"/>
    <property type="evidence" value="ECO:0007669"/>
    <property type="project" value="TreeGrafter"/>
</dbReference>
<evidence type="ECO:0000256" key="7">
    <source>
        <dbReference type="ARBA" id="ARBA00023136"/>
    </source>
</evidence>
<dbReference type="GO" id="GO:0016020">
    <property type="term" value="C:membrane"/>
    <property type="evidence" value="ECO:0007669"/>
    <property type="project" value="UniProtKB-SubCell"/>
</dbReference>
<dbReference type="Proteomes" id="UP000092666">
    <property type="component" value="Unassembled WGS sequence"/>
</dbReference>
<dbReference type="OrthoDB" id="9944568at2759"/>
<evidence type="ECO:0000256" key="9">
    <source>
        <dbReference type="SAM" id="Phobius"/>
    </source>
</evidence>
<dbReference type="EMBL" id="KV700130">
    <property type="protein sequence ID" value="OCF32111.1"/>
    <property type="molecule type" value="Genomic_DNA"/>
</dbReference>
<dbReference type="Pfam" id="PF01545">
    <property type="entry name" value="Cation_efflux"/>
    <property type="match status" value="1"/>
</dbReference>
<proteinExistence type="inferred from homology"/>
<feature type="transmembrane region" description="Helical" evidence="9">
    <location>
        <begin position="17"/>
        <end position="38"/>
    </location>
</feature>
<feature type="transmembrane region" description="Helical" evidence="9">
    <location>
        <begin position="50"/>
        <end position="68"/>
    </location>
</feature>
<keyword evidence="13" id="KW-1185">Reference proteome</keyword>
<dbReference type="NCBIfam" id="TIGR01297">
    <property type="entry name" value="CDF"/>
    <property type="match status" value="1"/>
</dbReference>
<evidence type="ECO:0000256" key="1">
    <source>
        <dbReference type="ARBA" id="ARBA00004141"/>
    </source>
</evidence>
<reference evidence="12 13" key="1">
    <citation type="submission" date="2013-07" db="EMBL/GenBank/DDBJ databases">
        <title>The Genome Sequence of Cryptococcus heveanensis BCC8398.</title>
        <authorList>
            <consortium name="The Broad Institute Genome Sequencing Platform"/>
            <person name="Cuomo C."/>
            <person name="Litvintseva A."/>
            <person name="Chen Y."/>
            <person name="Heitman J."/>
            <person name="Sun S."/>
            <person name="Springer D."/>
            <person name="Dromer F."/>
            <person name="Young S.K."/>
            <person name="Zeng Q."/>
            <person name="Gargeya S."/>
            <person name="Fitzgerald M."/>
            <person name="Abouelleil A."/>
            <person name="Alvarado L."/>
            <person name="Berlin A.M."/>
            <person name="Chapman S.B."/>
            <person name="Dewar J."/>
            <person name="Goldberg J."/>
            <person name="Griggs A."/>
            <person name="Gujja S."/>
            <person name="Hansen M."/>
            <person name="Howarth C."/>
            <person name="Imamovic A."/>
            <person name="Larimer J."/>
            <person name="McCowan C."/>
            <person name="Murphy C."/>
            <person name="Pearson M."/>
            <person name="Priest M."/>
            <person name="Roberts A."/>
            <person name="Saif S."/>
            <person name="Shea T."/>
            <person name="Sykes S."/>
            <person name="Wortman J."/>
            <person name="Nusbaum C."/>
            <person name="Birren B."/>
        </authorList>
    </citation>
    <scope>NUCLEOTIDE SEQUENCE [LARGE SCALE GENOMIC DNA]</scope>
    <source>
        <strain evidence="12 13">BCC8398</strain>
    </source>
</reference>
<dbReference type="InterPro" id="IPR002524">
    <property type="entry name" value="Cation_efflux"/>
</dbReference>
<feature type="transmembrane region" description="Helical" evidence="9">
    <location>
        <begin position="198"/>
        <end position="223"/>
    </location>
</feature>
<reference evidence="13" key="2">
    <citation type="submission" date="2013-12" db="EMBL/GenBank/DDBJ databases">
        <title>Evolution of pathogenesis and genome organization in the Tremellales.</title>
        <authorList>
            <person name="Cuomo C."/>
            <person name="Litvintseva A."/>
            <person name="Heitman J."/>
            <person name="Chen Y."/>
            <person name="Sun S."/>
            <person name="Springer D."/>
            <person name="Dromer F."/>
            <person name="Young S."/>
            <person name="Zeng Q."/>
            <person name="Chapman S."/>
            <person name="Gujja S."/>
            <person name="Saif S."/>
            <person name="Birren B."/>
        </authorList>
    </citation>
    <scope>NUCLEOTIDE SEQUENCE [LARGE SCALE GENOMIC DNA]</scope>
    <source>
        <strain evidence="13">BCC8398</strain>
    </source>
</reference>
<evidence type="ECO:0008006" key="14">
    <source>
        <dbReference type="Google" id="ProtNLM"/>
    </source>
</evidence>
<keyword evidence="7 9" id="KW-0472">Membrane</keyword>
<evidence type="ECO:0000259" key="10">
    <source>
        <dbReference type="Pfam" id="PF01545"/>
    </source>
</evidence>
<sequence>MSQLTEKLPHISKDNRILLVIVVALSFFTLEVVVAFITKSLALLADAFHIFSDILGYAVAWLAARYANRAALGPKSAQFTFGYRKAEELGGFFNGAFLSALGVSVLLQSIDRFIEPSEIKNPILVMAVGAAGIGSNVLMLIILGGHGHTHGPEDSHGHSDETHEESHGRRGHEHKGQQHDGHAHARPREKKKKSFADINVLGILIHILGDAVNSIAVIISAGIYYATGFRYSDPIASVLVGAMIISTAMPLILRAGRSLLSAAPQHIDVDGVKEDIERISGKGTVHDLHVWSIDAKSPVASLHLLQSDDSLATFEKNAEAIRQCLHLWGLHNVTIQPETSLPAASGSAAQCDDTCDRDHDHELNDRQPSVQTIVTGREPREGSEAVPADVSTCARACFRRCHAVGDA</sequence>
<feature type="domain" description="Cation efflux protein transmembrane" evidence="10">
    <location>
        <begin position="18"/>
        <end position="260"/>
    </location>
</feature>
<evidence type="ECO:0000313" key="13">
    <source>
        <dbReference type="Proteomes" id="UP000092666"/>
    </source>
</evidence>